<dbReference type="AlphaFoldDB" id="A0A9R1VTX4"/>
<evidence type="ECO:0000313" key="4">
    <source>
        <dbReference type="EMBL" id="KAJ0212480.1"/>
    </source>
</evidence>
<feature type="transmembrane region" description="Helical" evidence="3">
    <location>
        <begin position="320"/>
        <end position="341"/>
    </location>
</feature>
<feature type="transmembrane region" description="Helical" evidence="3">
    <location>
        <begin position="52"/>
        <end position="75"/>
    </location>
</feature>
<dbReference type="PANTHER" id="PTHR35307">
    <property type="entry name" value="PROTEIN, PUTATIVE-RELATED"/>
    <property type="match status" value="1"/>
</dbReference>
<keyword evidence="3" id="KW-0812">Transmembrane</keyword>
<feature type="transmembrane region" description="Helical" evidence="3">
    <location>
        <begin position="200"/>
        <end position="224"/>
    </location>
</feature>
<sequence>MGSGLFEYLHILEQLKSYSNVPKTLIYSLQSYAVFIYRSEQQNKFSEPMPWIGIYITLASLFCILSMVADLLYGFRNRKFWFPCKYFTLNAASLTVIAVAIKLPMDLTNLMTDRASKLGSLSFMCTMMANLLPSLATMSSKELVSNTIALAVLVITLVVNVCIQINTGVISYYEDDGLFFYNTDDAGISQYSMYTAGNGFIATLYVGMLLVLLIIYACSSLAILKSKQILESKYQVAHQKALKINDDFQQPGRLTIEKLKQHVSNYWIMAGTGNPQFMIVSSATTSASGAICALSAAFHTVIMFFSIPAPRSTSKSDYKWSLSVILITQFIGIILGTIAPLSRCFAALSFKVSLKWIVNHIKVSNVESYWTQKLYDWKQSSIPFPYSSRKCKIVIQSLKNLFLSICIGFQKTVVVICKMIRVIPIFFVICVVYSLRCWKLLKDIFSASSVNSVQNTEQPEEDNDLSGYVLQLQDDMEFAERTLKQISKSVNRLIQNAEKQQPKNLMKLLTESRGFEGVEKFDSHHVPSLLSEEYLHCWSLPLVTLTTIAMSLPNIQKNIVDCLLSGVSEGLVYVTLVEETLNITDDHASIQKAARTLWVEVEVYHKWLGNKLLKPTPKANTAEKILQWLRDTGKNIVCDMERTDHTGVPNGNSKCKSISANSMYRISETILCSYHENISQVSQEELFAELLSMIADILAACLTNLPQVIAMKCHTSAIEKREASVHAAAQLLGETMQIINTLQDRELPSLNPNGMAFIDNLVQLRASTMHSLMGELNENRTTRSRSSSRLRENFKTKFINTTSAPLQINDDDDDFVDPSLSEQASQAVAAFDEQLLMVEVIVEHEANMSEWRKKTRRSTGSNKSPVTPSGTKENAEDIGQHREGKEIVHDYVTPIGENNEAWGNINEFSSSLLFKLPRVVDEVLDMTDKVSSEKKVTYVGDNNYGVDKSLKDTINEETGFNAQSLRNLLTDLNESVVVKDKRKFER</sequence>
<dbReference type="PANTHER" id="PTHR35307:SF6">
    <property type="entry name" value="TRANSMEMBRANE PROTEIN"/>
    <property type="match status" value="1"/>
</dbReference>
<feature type="transmembrane region" description="Helical" evidence="3">
    <location>
        <begin position="287"/>
        <end position="308"/>
    </location>
</feature>
<gene>
    <name evidence="4" type="ORF">LSAT_V11C400202490</name>
</gene>
<comment type="caution">
    <text evidence="4">The sequence shown here is derived from an EMBL/GenBank/DDBJ whole genome shotgun (WGS) entry which is preliminary data.</text>
</comment>
<keyword evidence="1" id="KW-0175">Coiled coil</keyword>
<feature type="transmembrane region" description="Helical" evidence="3">
    <location>
        <begin position="117"/>
        <end position="136"/>
    </location>
</feature>
<organism evidence="4 5">
    <name type="scientific">Lactuca sativa</name>
    <name type="common">Garden lettuce</name>
    <dbReference type="NCBI Taxonomy" id="4236"/>
    <lineage>
        <taxon>Eukaryota</taxon>
        <taxon>Viridiplantae</taxon>
        <taxon>Streptophyta</taxon>
        <taxon>Embryophyta</taxon>
        <taxon>Tracheophyta</taxon>
        <taxon>Spermatophyta</taxon>
        <taxon>Magnoliopsida</taxon>
        <taxon>eudicotyledons</taxon>
        <taxon>Gunneridae</taxon>
        <taxon>Pentapetalae</taxon>
        <taxon>asterids</taxon>
        <taxon>campanulids</taxon>
        <taxon>Asterales</taxon>
        <taxon>Asteraceae</taxon>
        <taxon>Cichorioideae</taxon>
        <taxon>Cichorieae</taxon>
        <taxon>Lactucinae</taxon>
        <taxon>Lactuca</taxon>
    </lineage>
</organism>
<dbReference type="Proteomes" id="UP000235145">
    <property type="component" value="Unassembled WGS sequence"/>
</dbReference>
<reference evidence="4 5" key="1">
    <citation type="journal article" date="2017" name="Nat. Commun.">
        <title>Genome assembly with in vitro proximity ligation data and whole-genome triplication in lettuce.</title>
        <authorList>
            <person name="Reyes-Chin-Wo S."/>
            <person name="Wang Z."/>
            <person name="Yang X."/>
            <person name="Kozik A."/>
            <person name="Arikit S."/>
            <person name="Song C."/>
            <person name="Xia L."/>
            <person name="Froenicke L."/>
            <person name="Lavelle D.O."/>
            <person name="Truco M.J."/>
            <person name="Xia R."/>
            <person name="Zhu S."/>
            <person name="Xu C."/>
            <person name="Xu H."/>
            <person name="Xu X."/>
            <person name="Cox K."/>
            <person name="Korf I."/>
            <person name="Meyers B.C."/>
            <person name="Michelmore R.W."/>
        </authorList>
    </citation>
    <scope>NUCLEOTIDE SEQUENCE [LARGE SCALE GENOMIC DNA]</scope>
    <source>
        <strain evidence="5">cv. Salinas</strain>
        <tissue evidence="4">Seedlings</tissue>
    </source>
</reference>
<keyword evidence="3" id="KW-0472">Membrane</keyword>
<feature type="compositionally biased region" description="Polar residues" evidence="2">
    <location>
        <begin position="858"/>
        <end position="872"/>
    </location>
</feature>
<feature type="coiled-coil region" evidence="1">
    <location>
        <begin position="469"/>
        <end position="496"/>
    </location>
</feature>
<evidence type="ECO:0000313" key="5">
    <source>
        <dbReference type="Proteomes" id="UP000235145"/>
    </source>
</evidence>
<protein>
    <submittedName>
        <fullName evidence="4">Uncharacterized protein</fullName>
    </submittedName>
</protein>
<name>A0A9R1VTX4_LACSA</name>
<dbReference type="EMBL" id="NBSK02000004">
    <property type="protein sequence ID" value="KAJ0212480.1"/>
    <property type="molecule type" value="Genomic_DNA"/>
</dbReference>
<keyword evidence="3" id="KW-1133">Transmembrane helix</keyword>
<proteinExistence type="predicted"/>
<feature type="compositionally biased region" description="Basic and acidic residues" evidence="2">
    <location>
        <begin position="873"/>
        <end position="884"/>
    </location>
</feature>
<keyword evidence="5" id="KW-1185">Reference proteome</keyword>
<evidence type="ECO:0000256" key="2">
    <source>
        <dbReference type="SAM" id="MobiDB-lite"/>
    </source>
</evidence>
<evidence type="ECO:0000256" key="3">
    <source>
        <dbReference type="SAM" id="Phobius"/>
    </source>
</evidence>
<feature type="transmembrane region" description="Helical" evidence="3">
    <location>
        <begin position="87"/>
        <end position="105"/>
    </location>
</feature>
<feature type="transmembrane region" description="Helical" evidence="3">
    <location>
        <begin position="413"/>
        <end position="435"/>
    </location>
</feature>
<accession>A0A9R1VTX4</accession>
<evidence type="ECO:0000256" key="1">
    <source>
        <dbReference type="SAM" id="Coils"/>
    </source>
</evidence>
<feature type="transmembrane region" description="Helical" evidence="3">
    <location>
        <begin position="148"/>
        <end position="173"/>
    </location>
</feature>
<feature type="region of interest" description="Disordered" evidence="2">
    <location>
        <begin position="850"/>
        <end position="884"/>
    </location>
</feature>